<proteinExistence type="predicted"/>
<dbReference type="Gene3D" id="3.40.50.12780">
    <property type="entry name" value="N-terminal domain of ligase-like"/>
    <property type="match status" value="1"/>
</dbReference>
<dbReference type="AlphaFoldDB" id="A0AA41U235"/>
<gene>
    <name evidence="3" type="ORF">LZ495_23995</name>
</gene>
<dbReference type="PANTHER" id="PTHR43767:SF1">
    <property type="entry name" value="NONRIBOSOMAL PEPTIDE SYNTHASE PES1 (EUROFUNG)-RELATED"/>
    <property type="match status" value="1"/>
</dbReference>
<feature type="domain" description="AMP-binding enzyme C-terminal" evidence="2">
    <location>
        <begin position="461"/>
        <end position="540"/>
    </location>
</feature>
<dbReference type="PROSITE" id="PS00455">
    <property type="entry name" value="AMP_BINDING"/>
    <property type="match status" value="1"/>
</dbReference>
<dbReference type="Proteomes" id="UP001165378">
    <property type="component" value="Unassembled WGS sequence"/>
</dbReference>
<dbReference type="SUPFAM" id="SSF56801">
    <property type="entry name" value="Acetyl-CoA synthetase-like"/>
    <property type="match status" value="1"/>
</dbReference>
<dbReference type="InterPro" id="IPR025110">
    <property type="entry name" value="AMP-bd_C"/>
</dbReference>
<dbReference type="InterPro" id="IPR020845">
    <property type="entry name" value="AMP-binding_CS"/>
</dbReference>
<feature type="domain" description="AMP-dependent synthetase/ligase" evidence="1">
    <location>
        <begin position="40"/>
        <end position="409"/>
    </location>
</feature>
<organism evidence="3 4">
    <name type="scientific">Yinghuangia soli</name>
    <dbReference type="NCBI Taxonomy" id="2908204"/>
    <lineage>
        <taxon>Bacteria</taxon>
        <taxon>Bacillati</taxon>
        <taxon>Actinomycetota</taxon>
        <taxon>Actinomycetes</taxon>
        <taxon>Kitasatosporales</taxon>
        <taxon>Streptomycetaceae</taxon>
        <taxon>Yinghuangia</taxon>
    </lineage>
</organism>
<name>A0AA41U235_9ACTN</name>
<sequence>MHHTDGPRPLVLAPEDVPLIEAVPLAERGLPESTYALLCRTAAEFPDTPALHLLGEGGRPWRDPVTWTYADLLGRVHQAANLLTSLGVRPGGVTGMMLPNSGQMYAALLGAQAVGIANPVNPALAEEHAARILARTGAEILLTTDESKDKAERIAEQVPGIRGVLVVGGDFDERAAQQPADRLLAQHRPGPDDICGYFHTGGTTGVPKIAPHTHAMEVYMAWALGCSGAYLGDAVVLGGLPLFHVNAVHVTGLGPFFHARTIVSLGPRGYRDKELMADFWRIVEHFRITAFSAVPTVYASLPPVPDDADLSSLRAGAVGAAPLPGRVRTGFEASAKVPMLEGYGLTEATCATSTTPAFAPRAGSVGLRLPYQQAKAVRVDADDRPVADCAPGETGVLVVAGAAVFPGYLGPDGPDPTGKVFDGWLNTGDLGRVDADGYLYLDGRAKDLIIRGGHNIDPRPVEEALLGHPEVTGAAVVGRPDPHAGEVPVAYVTVRTAPDGTRAATEEDVLAWGAAHAPEPAAAPKAVHILDELPVTAIGKPHKTALVADTVRRIVEGVLAAEGLGGTVEVVAEDGRPVAVLGGVEPTARVVAALDRYPFAHRMADQASDRAPD</sequence>
<evidence type="ECO:0000259" key="1">
    <source>
        <dbReference type="Pfam" id="PF00501"/>
    </source>
</evidence>
<evidence type="ECO:0000259" key="2">
    <source>
        <dbReference type="Pfam" id="PF13193"/>
    </source>
</evidence>
<dbReference type="PANTHER" id="PTHR43767">
    <property type="entry name" value="LONG-CHAIN-FATTY-ACID--COA LIGASE"/>
    <property type="match status" value="1"/>
</dbReference>
<protein>
    <submittedName>
        <fullName evidence="3">AMP-binding protein</fullName>
    </submittedName>
</protein>
<dbReference type="RefSeq" id="WP_235055020.1">
    <property type="nucleotide sequence ID" value="NZ_JAKFHA010000015.1"/>
</dbReference>
<dbReference type="Gene3D" id="3.30.300.30">
    <property type="match status" value="1"/>
</dbReference>
<dbReference type="InterPro" id="IPR050237">
    <property type="entry name" value="ATP-dep_AMP-bd_enzyme"/>
</dbReference>
<dbReference type="Pfam" id="PF13193">
    <property type="entry name" value="AMP-binding_C"/>
    <property type="match status" value="1"/>
</dbReference>
<dbReference type="Pfam" id="PF00501">
    <property type="entry name" value="AMP-binding"/>
    <property type="match status" value="1"/>
</dbReference>
<comment type="caution">
    <text evidence="3">The sequence shown here is derived from an EMBL/GenBank/DDBJ whole genome shotgun (WGS) entry which is preliminary data.</text>
</comment>
<evidence type="ECO:0000313" key="4">
    <source>
        <dbReference type="Proteomes" id="UP001165378"/>
    </source>
</evidence>
<accession>A0AA41U235</accession>
<keyword evidence="4" id="KW-1185">Reference proteome</keyword>
<dbReference type="InterPro" id="IPR045851">
    <property type="entry name" value="AMP-bd_C_sf"/>
</dbReference>
<reference evidence="3" key="1">
    <citation type="submission" date="2022-01" db="EMBL/GenBank/DDBJ databases">
        <title>Genome-Based Taxonomic Classification of the Phylum Actinobacteria.</title>
        <authorList>
            <person name="Gao Y."/>
        </authorList>
    </citation>
    <scope>NUCLEOTIDE SEQUENCE</scope>
    <source>
        <strain evidence="3">KLBMP 8922</strain>
    </source>
</reference>
<dbReference type="GO" id="GO:0016878">
    <property type="term" value="F:acid-thiol ligase activity"/>
    <property type="evidence" value="ECO:0007669"/>
    <property type="project" value="UniProtKB-ARBA"/>
</dbReference>
<dbReference type="InterPro" id="IPR042099">
    <property type="entry name" value="ANL_N_sf"/>
</dbReference>
<dbReference type="InterPro" id="IPR000873">
    <property type="entry name" value="AMP-dep_synth/lig_dom"/>
</dbReference>
<evidence type="ECO:0000313" key="3">
    <source>
        <dbReference type="EMBL" id="MCF2530265.1"/>
    </source>
</evidence>
<dbReference type="EMBL" id="JAKFHA010000015">
    <property type="protein sequence ID" value="MCF2530265.1"/>
    <property type="molecule type" value="Genomic_DNA"/>
</dbReference>